<evidence type="ECO:0000256" key="5">
    <source>
        <dbReference type="ARBA" id="ARBA00038359"/>
    </source>
</evidence>
<keyword evidence="10" id="KW-1185">Reference proteome</keyword>
<dbReference type="Proteomes" id="UP000326532">
    <property type="component" value="Unassembled WGS sequence"/>
</dbReference>
<evidence type="ECO:0000256" key="1">
    <source>
        <dbReference type="ARBA" id="ARBA00004141"/>
    </source>
</evidence>
<keyword evidence="3 7" id="KW-1133">Transmembrane helix</keyword>
<feature type="transmembrane region" description="Helical" evidence="7">
    <location>
        <begin position="25"/>
        <end position="45"/>
    </location>
</feature>
<dbReference type="InterPro" id="IPR052337">
    <property type="entry name" value="SAT4-like"/>
</dbReference>
<feature type="transmembrane region" description="Helical" evidence="7">
    <location>
        <begin position="105"/>
        <end position="124"/>
    </location>
</feature>
<feature type="compositionally biased region" description="Polar residues" evidence="6">
    <location>
        <begin position="272"/>
        <end position="285"/>
    </location>
</feature>
<evidence type="ECO:0000256" key="7">
    <source>
        <dbReference type="SAM" id="Phobius"/>
    </source>
</evidence>
<organism evidence="9 10">
    <name type="scientific">Aspergillus parasiticus</name>
    <dbReference type="NCBI Taxonomy" id="5067"/>
    <lineage>
        <taxon>Eukaryota</taxon>
        <taxon>Fungi</taxon>
        <taxon>Dikarya</taxon>
        <taxon>Ascomycota</taxon>
        <taxon>Pezizomycotina</taxon>
        <taxon>Eurotiomycetes</taxon>
        <taxon>Eurotiomycetidae</taxon>
        <taxon>Eurotiales</taxon>
        <taxon>Aspergillaceae</taxon>
        <taxon>Aspergillus</taxon>
        <taxon>Aspergillus subgen. Circumdati</taxon>
    </lineage>
</organism>
<comment type="similarity">
    <text evidence="5">Belongs to the SAT4 family.</text>
</comment>
<feature type="region of interest" description="Disordered" evidence="6">
    <location>
        <begin position="263"/>
        <end position="285"/>
    </location>
</feature>
<evidence type="ECO:0000256" key="6">
    <source>
        <dbReference type="SAM" id="MobiDB-lite"/>
    </source>
</evidence>
<feature type="domain" description="Rhodopsin" evidence="8">
    <location>
        <begin position="41"/>
        <end position="137"/>
    </location>
</feature>
<keyword evidence="4 7" id="KW-0472">Membrane</keyword>
<evidence type="ECO:0000256" key="2">
    <source>
        <dbReference type="ARBA" id="ARBA00022692"/>
    </source>
</evidence>
<protein>
    <recommendedName>
        <fullName evidence="8">Rhodopsin domain-containing protein</fullName>
    </recommendedName>
</protein>
<name>A0A5N6E2D7_ASPPA</name>
<keyword evidence="2 7" id="KW-0812">Transmembrane</keyword>
<dbReference type="VEuPathDB" id="FungiDB:BDV34DRAFT_219474"/>
<dbReference type="PANTHER" id="PTHR33048">
    <property type="entry name" value="PTH11-LIKE INTEGRAL MEMBRANE PROTEIN (AFU_ORTHOLOGUE AFUA_5G11245)"/>
    <property type="match status" value="1"/>
</dbReference>
<dbReference type="AlphaFoldDB" id="A0A5N6E2D7"/>
<dbReference type="PANTHER" id="PTHR33048:SF158">
    <property type="entry name" value="MEMBRANE PROTEIN PTH11-LIKE, PUTATIVE-RELATED"/>
    <property type="match status" value="1"/>
</dbReference>
<feature type="transmembrane region" description="Helical" evidence="7">
    <location>
        <begin position="217"/>
        <end position="240"/>
    </location>
</feature>
<feature type="transmembrane region" description="Helical" evidence="7">
    <location>
        <begin position="180"/>
        <end position="205"/>
    </location>
</feature>
<sequence>MSGPSPSEIAYEEAHINETRQTTCYGVIITFYIIAIVMVGLRMAARRLQRARPSFGDYLYIAGIIFLIPFICATMGEIANGIGWHSITLTTHEGIMQMKWQVINLYSYTISITTIKQSILALLARTFSTAPRGFHICYLHTERMGDTLGHRLDLGLQLPVSTILQPRIIWNLHLVARKRLAVSISFFIGLVATLMGILKIAYIQGDKSDSYSIASALIFYAMEPLLASICSCLPAIPYVFRHVRLDSFHQLSILVRSLNNSKNSGIKKSRNNSRYPSSRGTSTDAVTELAKRSGEVV</sequence>
<comment type="subcellular location">
    <subcellularLocation>
        <location evidence="1">Membrane</location>
        <topology evidence="1">Multi-pass membrane protein</topology>
    </subcellularLocation>
</comment>
<evidence type="ECO:0000313" key="9">
    <source>
        <dbReference type="EMBL" id="KAB8211519.1"/>
    </source>
</evidence>
<gene>
    <name evidence="9" type="ORF">BDV34DRAFT_219474</name>
</gene>
<accession>A0A5N6E2D7</accession>
<dbReference type="OMA" id="HINETRQ"/>
<dbReference type="EMBL" id="ML734938">
    <property type="protein sequence ID" value="KAB8211519.1"/>
    <property type="molecule type" value="Genomic_DNA"/>
</dbReference>
<evidence type="ECO:0000256" key="3">
    <source>
        <dbReference type="ARBA" id="ARBA00022989"/>
    </source>
</evidence>
<feature type="domain" description="Rhodopsin" evidence="8">
    <location>
        <begin position="164"/>
        <end position="241"/>
    </location>
</feature>
<evidence type="ECO:0000259" key="8">
    <source>
        <dbReference type="Pfam" id="PF20684"/>
    </source>
</evidence>
<dbReference type="Pfam" id="PF20684">
    <property type="entry name" value="Fung_rhodopsin"/>
    <property type="match status" value="2"/>
</dbReference>
<evidence type="ECO:0000313" key="10">
    <source>
        <dbReference type="Proteomes" id="UP000326532"/>
    </source>
</evidence>
<dbReference type="GO" id="GO:0016020">
    <property type="term" value="C:membrane"/>
    <property type="evidence" value="ECO:0007669"/>
    <property type="project" value="UniProtKB-SubCell"/>
</dbReference>
<feature type="transmembrane region" description="Helical" evidence="7">
    <location>
        <begin position="57"/>
        <end position="76"/>
    </location>
</feature>
<evidence type="ECO:0000256" key="4">
    <source>
        <dbReference type="ARBA" id="ARBA00023136"/>
    </source>
</evidence>
<dbReference type="InterPro" id="IPR049326">
    <property type="entry name" value="Rhodopsin_dom_fungi"/>
</dbReference>
<reference evidence="9 10" key="1">
    <citation type="submission" date="2019-04" db="EMBL/GenBank/DDBJ databases">
        <title>Fungal friends and foes A comparative genomics study of 23 Aspergillus species from section Flavi.</title>
        <authorList>
            <consortium name="DOE Joint Genome Institute"/>
            <person name="Kjaerbolling I."/>
            <person name="Vesth T.C."/>
            <person name="Frisvad J.C."/>
            <person name="Nybo J.L."/>
            <person name="Theobald S."/>
            <person name="Kildgaard S."/>
            <person name="Petersen T.I."/>
            <person name="Kuo A."/>
            <person name="Sato A."/>
            <person name="Lyhne E.K."/>
            <person name="Kogle M.E."/>
            <person name="Wiebenga A."/>
            <person name="Kun R.S."/>
            <person name="Lubbers R.J."/>
            <person name="Makela M.R."/>
            <person name="Barry K."/>
            <person name="Chovatia M."/>
            <person name="Clum A."/>
            <person name="Daum C."/>
            <person name="Haridas S."/>
            <person name="He G."/>
            <person name="LaButti K."/>
            <person name="Lipzen A."/>
            <person name="Mondo S."/>
            <person name="Pangilinan J."/>
            <person name="Riley R."/>
            <person name="Salamov A."/>
            <person name="Simmons B.A."/>
            <person name="Magnuson J.K."/>
            <person name="Henrissat B."/>
            <person name="Mortensen U.H."/>
            <person name="Larsen T.O."/>
            <person name="De vries R.P."/>
            <person name="Grigoriev I.V."/>
            <person name="Machida M."/>
            <person name="Baker S.E."/>
            <person name="Andersen M.R."/>
        </authorList>
    </citation>
    <scope>NUCLEOTIDE SEQUENCE [LARGE SCALE GENOMIC DNA]</scope>
    <source>
        <strain evidence="9 10">CBS 117618</strain>
    </source>
</reference>
<proteinExistence type="inferred from homology"/>